<sequence length="144" mass="14822">MGFLAFLASRVLVLSVVLRLPSLTVRPEESDGEADELDSAGGENSPGGGANCCACGRVAGYPARNEEDQAGECCVGEEGGKNLGGLCEFHLILVSVSEEAGRSGGCCATPRPAPSVRGRYCRPISSGGVGVRTSSMIRGDDRFP</sequence>
<reference evidence="2 3" key="1">
    <citation type="submission" date="2014-05" db="EMBL/GenBank/DDBJ databases">
        <title>Draft Genome Sequence of Kitasatospora cheerisanensis KCTC 2395.</title>
        <authorList>
            <person name="Nam D.H."/>
        </authorList>
    </citation>
    <scope>NUCLEOTIDE SEQUENCE [LARGE SCALE GENOMIC DNA]</scope>
    <source>
        <strain evidence="2 3">KCTC 2395</strain>
    </source>
</reference>
<evidence type="ECO:0000313" key="3">
    <source>
        <dbReference type="Proteomes" id="UP000027178"/>
    </source>
</evidence>
<dbReference type="EMBL" id="JNBY01000155">
    <property type="protein sequence ID" value="KDN81042.1"/>
    <property type="molecule type" value="Genomic_DNA"/>
</dbReference>
<evidence type="ECO:0000256" key="1">
    <source>
        <dbReference type="SAM" id="MobiDB-lite"/>
    </source>
</evidence>
<organism evidence="2 3">
    <name type="scientific">Kitasatospora cheerisanensis KCTC 2395</name>
    <dbReference type="NCBI Taxonomy" id="1348663"/>
    <lineage>
        <taxon>Bacteria</taxon>
        <taxon>Bacillati</taxon>
        <taxon>Actinomycetota</taxon>
        <taxon>Actinomycetes</taxon>
        <taxon>Kitasatosporales</taxon>
        <taxon>Streptomycetaceae</taxon>
        <taxon>Kitasatospora</taxon>
    </lineage>
</organism>
<protein>
    <submittedName>
        <fullName evidence="2">Uncharacterized protein</fullName>
    </submittedName>
</protein>
<keyword evidence="3" id="KW-1185">Reference proteome</keyword>
<dbReference type="HOGENOM" id="CLU_1793923_0_0_11"/>
<dbReference type="Proteomes" id="UP000027178">
    <property type="component" value="Unassembled WGS sequence"/>
</dbReference>
<accession>A0A066YIQ8</accession>
<comment type="caution">
    <text evidence="2">The sequence shown here is derived from an EMBL/GenBank/DDBJ whole genome shotgun (WGS) entry which is preliminary data.</text>
</comment>
<dbReference type="AlphaFoldDB" id="A0A066YIQ8"/>
<gene>
    <name evidence="2" type="ORF">KCH_71360</name>
</gene>
<feature type="region of interest" description="Disordered" evidence="1">
    <location>
        <begin position="27"/>
        <end position="49"/>
    </location>
</feature>
<evidence type="ECO:0000313" key="2">
    <source>
        <dbReference type="EMBL" id="KDN81042.1"/>
    </source>
</evidence>
<proteinExistence type="predicted"/>
<name>A0A066YIQ8_9ACTN</name>